<name>A0A6S6QYG7_9HYPH</name>
<reference evidence="1 2" key="1">
    <citation type="submission" date="2020-08" db="EMBL/GenBank/DDBJ databases">
        <title>Genome sequence of Rhizobiales bacterium strain IZ6.</title>
        <authorList>
            <person name="Nakai R."/>
            <person name="Naganuma T."/>
        </authorList>
    </citation>
    <scope>NUCLEOTIDE SEQUENCE [LARGE SCALE GENOMIC DNA]</scope>
    <source>
        <strain evidence="1 2">IZ6</strain>
    </source>
</reference>
<organism evidence="1 2">
    <name type="scientific">Terrihabitans soli</name>
    <dbReference type="NCBI Taxonomy" id="708113"/>
    <lineage>
        <taxon>Bacteria</taxon>
        <taxon>Pseudomonadati</taxon>
        <taxon>Pseudomonadota</taxon>
        <taxon>Alphaproteobacteria</taxon>
        <taxon>Hyphomicrobiales</taxon>
        <taxon>Terrihabitans</taxon>
    </lineage>
</organism>
<accession>A0A6S6QYG7</accession>
<evidence type="ECO:0000313" key="1">
    <source>
        <dbReference type="EMBL" id="BCJ92120.1"/>
    </source>
</evidence>
<dbReference type="EMBL" id="AP023361">
    <property type="protein sequence ID" value="BCJ92120.1"/>
    <property type="molecule type" value="Genomic_DNA"/>
</dbReference>
<gene>
    <name evidence="1" type="ORF">IZ6_28550</name>
</gene>
<dbReference type="AlphaFoldDB" id="A0A6S6QYG7"/>
<keyword evidence="2" id="KW-1185">Reference proteome</keyword>
<dbReference type="Proteomes" id="UP000515317">
    <property type="component" value="Chromosome"/>
</dbReference>
<proteinExistence type="predicted"/>
<sequence length="303" mass="33255">MTEDDDEIVAEIDPTPIEISFAEFLETVPPGQSRKVKDLFGHEATGKLSQTAYRVRAPQLRLHCENADCNGVRTFRIFFGDRDVPDLVKSKSTFLTYQCSDCRRTIKTYSIRATADEVGEAAGECFKFGERPAFGTPTPSRLLRLLGKADADLFLKGRRSELAGLGIGAFGYYRRVVENQKGAILDAVISVAKLVGAKSSVISALESAKEEKQFAKAVELVKDAIPESLLINGHNPLTLLHRALSGGLHNESDEICLGAAQDIRIVLVALAERLGQALKDEEELNNAVNRLMNPPKRKNEAED</sequence>
<evidence type="ECO:0000313" key="2">
    <source>
        <dbReference type="Proteomes" id="UP000515317"/>
    </source>
</evidence>
<dbReference type="KEGG" id="tso:IZ6_28550"/>
<dbReference type="RefSeq" id="WP_222875718.1">
    <property type="nucleotide sequence ID" value="NZ_AP023361.1"/>
</dbReference>
<protein>
    <submittedName>
        <fullName evidence="1">Uncharacterized protein</fullName>
    </submittedName>
</protein>